<organism evidence="1">
    <name type="scientific">viral metagenome</name>
    <dbReference type="NCBI Taxonomy" id="1070528"/>
    <lineage>
        <taxon>unclassified sequences</taxon>
        <taxon>metagenomes</taxon>
        <taxon>organismal metagenomes</taxon>
    </lineage>
</organism>
<reference evidence="1" key="1">
    <citation type="submission" date="2020-03" db="EMBL/GenBank/DDBJ databases">
        <title>The deep terrestrial virosphere.</title>
        <authorList>
            <person name="Holmfeldt K."/>
            <person name="Nilsson E."/>
            <person name="Simone D."/>
            <person name="Lopez-Fernandez M."/>
            <person name="Wu X."/>
            <person name="de Brujin I."/>
            <person name="Lundin D."/>
            <person name="Andersson A."/>
            <person name="Bertilsson S."/>
            <person name="Dopson M."/>
        </authorList>
    </citation>
    <scope>NUCLEOTIDE SEQUENCE</scope>
    <source>
        <strain evidence="1">MM415B03843</strain>
    </source>
</reference>
<evidence type="ECO:0000313" key="1">
    <source>
        <dbReference type="EMBL" id="QJA94489.1"/>
    </source>
</evidence>
<dbReference type="AlphaFoldDB" id="A0A6M3LJD2"/>
<name>A0A6M3LJD2_9ZZZZ</name>
<sequence>MPYFDVVCDIHGRQEVFGSVSKGCPSCGRKVKRLWSAPPKVIVDFREGWDSGAGRVFNTKQERDNWVASKGIRRIKD</sequence>
<accession>A0A6M3LJD2</accession>
<dbReference type="EMBL" id="MT143236">
    <property type="protein sequence ID" value="QJA94489.1"/>
    <property type="molecule type" value="Genomic_DNA"/>
</dbReference>
<gene>
    <name evidence="1" type="ORF">MM415B03843_0004</name>
</gene>
<protein>
    <submittedName>
        <fullName evidence="1">Uncharacterized protein</fullName>
    </submittedName>
</protein>
<proteinExistence type="predicted"/>